<dbReference type="PANTHER" id="PTHR46796">
    <property type="entry name" value="HTH-TYPE TRANSCRIPTIONAL ACTIVATOR RHAS-RELATED"/>
    <property type="match status" value="1"/>
</dbReference>
<dbReference type="EMBL" id="MTCY01000029">
    <property type="protein sequence ID" value="OWP76225.1"/>
    <property type="molecule type" value="Genomic_DNA"/>
</dbReference>
<dbReference type="InterPro" id="IPR050204">
    <property type="entry name" value="AraC_XylS_family_regulators"/>
</dbReference>
<dbReference type="GO" id="GO:0003700">
    <property type="term" value="F:DNA-binding transcription factor activity"/>
    <property type="evidence" value="ECO:0007669"/>
    <property type="project" value="InterPro"/>
</dbReference>
<sequence>MAKWSIKPSIELQPYIDRYFYDDNTYHNKDPFPFFLPGTGLDLFFHFGDNIFDLKPELGDSYLICPRQILGKKSVPKGEFIAVRFKSGMFRHFSTIPYYEITNQFVTAEDIWGNDFKEFQKIFLDEEAISGKIKLIESFLIQLLFNFKKQEIVNWDYFNQKIYEEYRDIRITDLSDYSSFSKRTFERNFKESFGVSPKVFQKLVRLEKTIKSIHLSEGNLIDSLEFGYYDQSHFNKDFKEFIGMTPKEYFNKNNVHYYFESLK</sequence>
<reference evidence="5 6" key="1">
    <citation type="journal article" date="2017" name="Infect. Genet. Evol.">
        <title>Comparative genome analysis of fish pathogen Flavobacterium columnare reveals extensive sequence diversity within the species.</title>
        <authorList>
            <person name="Kayansamruaj P."/>
            <person name="Dong H.T."/>
            <person name="Hirono I."/>
            <person name="Kondo H."/>
            <person name="Senapin S."/>
            <person name="Rodkhum C."/>
        </authorList>
    </citation>
    <scope>NUCLEOTIDE SEQUENCE [LARGE SCALE GENOMIC DNA]</scope>
    <source>
        <strain evidence="5 6">1214</strain>
    </source>
</reference>
<comment type="caution">
    <text evidence="5">The sequence shown here is derived from an EMBL/GenBank/DDBJ whole genome shotgun (WGS) entry which is preliminary data.</text>
</comment>
<dbReference type="AlphaFoldDB" id="A0A246G9F9"/>
<dbReference type="Pfam" id="PF20240">
    <property type="entry name" value="DUF6597"/>
    <property type="match status" value="1"/>
</dbReference>
<dbReference type="InterPro" id="IPR009057">
    <property type="entry name" value="Homeodomain-like_sf"/>
</dbReference>
<dbReference type="Pfam" id="PF12833">
    <property type="entry name" value="HTH_18"/>
    <property type="match status" value="1"/>
</dbReference>
<proteinExistence type="predicted"/>
<accession>A0A246G9F9</accession>
<keyword evidence="3" id="KW-0804">Transcription</keyword>
<evidence type="ECO:0000259" key="4">
    <source>
        <dbReference type="PROSITE" id="PS01124"/>
    </source>
</evidence>
<keyword evidence="1" id="KW-0805">Transcription regulation</keyword>
<evidence type="ECO:0000313" key="6">
    <source>
        <dbReference type="Proteomes" id="UP000198034"/>
    </source>
</evidence>
<dbReference type="InterPro" id="IPR018060">
    <property type="entry name" value="HTH_AraC"/>
</dbReference>
<evidence type="ECO:0000256" key="1">
    <source>
        <dbReference type="ARBA" id="ARBA00023015"/>
    </source>
</evidence>
<dbReference type="GO" id="GO:0043565">
    <property type="term" value="F:sequence-specific DNA binding"/>
    <property type="evidence" value="ECO:0007669"/>
    <property type="project" value="InterPro"/>
</dbReference>
<dbReference type="SUPFAM" id="SSF46689">
    <property type="entry name" value="Homeodomain-like"/>
    <property type="match status" value="1"/>
</dbReference>
<gene>
    <name evidence="5" type="ORF">BWK62_10130</name>
</gene>
<dbReference type="PANTHER" id="PTHR46796:SF13">
    <property type="entry name" value="HTH-TYPE TRANSCRIPTIONAL ACTIVATOR RHAS"/>
    <property type="match status" value="1"/>
</dbReference>
<dbReference type="Gene3D" id="1.10.10.60">
    <property type="entry name" value="Homeodomain-like"/>
    <property type="match status" value="1"/>
</dbReference>
<dbReference type="SMART" id="SM00342">
    <property type="entry name" value="HTH_ARAC"/>
    <property type="match status" value="1"/>
</dbReference>
<evidence type="ECO:0000313" key="5">
    <source>
        <dbReference type="EMBL" id="OWP76225.1"/>
    </source>
</evidence>
<dbReference type="PROSITE" id="PS01124">
    <property type="entry name" value="HTH_ARAC_FAMILY_2"/>
    <property type="match status" value="1"/>
</dbReference>
<evidence type="ECO:0000256" key="2">
    <source>
        <dbReference type="ARBA" id="ARBA00023125"/>
    </source>
</evidence>
<keyword evidence="2" id="KW-0238">DNA-binding</keyword>
<evidence type="ECO:0000256" key="3">
    <source>
        <dbReference type="ARBA" id="ARBA00023163"/>
    </source>
</evidence>
<dbReference type="Proteomes" id="UP000198034">
    <property type="component" value="Unassembled WGS sequence"/>
</dbReference>
<feature type="domain" description="HTH araC/xylS-type" evidence="4">
    <location>
        <begin position="156"/>
        <end position="252"/>
    </location>
</feature>
<dbReference type="InterPro" id="IPR046532">
    <property type="entry name" value="DUF6597"/>
</dbReference>
<organism evidence="5 6">
    <name type="scientific">Flavobacterium columnare</name>
    <dbReference type="NCBI Taxonomy" id="996"/>
    <lineage>
        <taxon>Bacteria</taxon>
        <taxon>Pseudomonadati</taxon>
        <taxon>Bacteroidota</taxon>
        <taxon>Flavobacteriia</taxon>
        <taxon>Flavobacteriales</taxon>
        <taxon>Flavobacteriaceae</taxon>
        <taxon>Flavobacterium</taxon>
    </lineage>
</organism>
<protein>
    <recommendedName>
        <fullName evidence="4">HTH araC/xylS-type domain-containing protein</fullName>
    </recommendedName>
</protein>
<name>A0A246G9F9_9FLAO</name>